<keyword evidence="3 6" id="KW-0812">Transmembrane</keyword>
<keyword evidence="7" id="KW-1185">Reference proteome</keyword>
<dbReference type="Proteomes" id="UP001652625">
    <property type="component" value="Chromosome 10"/>
</dbReference>
<protein>
    <submittedName>
        <fullName evidence="8">Uncharacterized protein LOC136085717</fullName>
    </submittedName>
</protein>
<evidence type="ECO:0000256" key="3">
    <source>
        <dbReference type="ARBA" id="ARBA00022692"/>
    </source>
</evidence>
<comment type="similarity">
    <text evidence="2">Belongs to the CD225/Dispanin family.</text>
</comment>
<evidence type="ECO:0000313" key="8">
    <source>
        <dbReference type="RefSeq" id="XP_065663125.1"/>
    </source>
</evidence>
<name>A0ABM4CMT1_HYDVU</name>
<evidence type="ECO:0000256" key="1">
    <source>
        <dbReference type="ARBA" id="ARBA00004370"/>
    </source>
</evidence>
<dbReference type="GeneID" id="136085717"/>
<gene>
    <name evidence="8" type="primary">LOC136085717</name>
</gene>
<keyword evidence="5 6" id="KW-0472">Membrane</keyword>
<dbReference type="RefSeq" id="XP_065663125.1">
    <property type="nucleotide sequence ID" value="XM_065807053.1"/>
</dbReference>
<evidence type="ECO:0000256" key="4">
    <source>
        <dbReference type="ARBA" id="ARBA00022989"/>
    </source>
</evidence>
<dbReference type="Pfam" id="PF04505">
    <property type="entry name" value="CD225"/>
    <property type="match status" value="1"/>
</dbReference>
<comment type="subcellular location">
    <subcellularLocation>
        <location evidence="1">Membrane</location>
    </subcellularLocation>
</comment>
<accession>A0ABM4CMT1</accession>
<evidence type="ECO:0000256" key="6">
    <source>
        <dbReference type="SAM" id="Phobius"/>
    </source>
</evidence>
<feature type="transmembrane region" description="Helical" evidence="6">
    <location>
        <begin position="69"/>
        <end position="90"/>
    </location>
</feature>
<evidence type="ECO:0000256" key="2">
    <source>
        <dbReference type="ARBA" id="ARBA00006843"/>
    </source>
</evidence>
<feature type="transmembrane region" description="Helical" evidence="6">
    <location>
        <begin position="142"/>
        <end position="159"/>
    </location>
</feature>
<evidence type="ECO:0000313" key="7">
    <source>
        <dbReference type="Proteomes" id="UP001652625"/>
    </source>
</evidence>
<reference evidence="8" key="1">
    <citation type="submission" date="2025-08" db="UniProtKB">
        <authorList>
            <consortium name="RefSeq"/>
        </authorList>
    </citation>
    <scope>IDENTIFICATION</scope>
</reference>
<organism evidence="7 8">
    <name type="scientific">Hydra vulgaris</name>
    <name type="common">Hydra</name>
    <name type="synonym">Hydra attenuata</name>
    <dbReference type="NCBI Taxonomy" id="6087"/>
    <lineage>
        <taxon>Eukaryota</taxon>
        <taxon>Metazoa</taxon>
        <taxon>Cnidaria</taxon>
        <taxon>Hydrozoa</taxon>
        <taxon>Hydroidolina</taxon>
        <taxon>Anthoathecata</taxon>
        <taxon>Aplanulata</taxon>
        <taxon>Hydridae</taxon>
        <taxon>Hydra</taxon>
    </lineage>
</organism>
<evidence type="ECO:0000256" key="5">
    <source>
        <dbReference type="ARBA" id="ARBA00023136"/>
    </source>
</evidence>
<sequence>MDEQINLPPSYFEVDPPPPYETIYQNEKNIQSVVVDIEPNKANQNVVYSEFQSAQPQVELEYPPACTCLAWSSFFFGFFPIGAFAIYYSYQVKSATEKKELDQAVKAYSLTRKLAFWSFFAMSTFLLILLIGFFFVCFFTRTFVFIYYLIIHTVIFLYCKARKV</sequence>
<proteinExistence type="inferred from homology"/>
<feature type="transmembrane region" description="Helical" evidence="6">
    <location>
        <begin position="114"/>
        <end position="136"/>
    </location>
</feature>
<dbReference type="InterPro" id="IPR007593">
    <property type="entry name" value="CD225/Dispanin_fam"/>
</dbReference>
<keyword evidence="4 6" id="KW-1133">Transmembrane helix</keyword>